<dbReference type="AlphaFoldDB" id="A0A2P2NXK2"/>
<reference evidence="1" key="1">
    <citation type="submission" date="2018-02" db="EMBL/GenBank/DDBJ databases">
        <title>Rhizophora mucronata_Transcriptome.</title>
        <authorList>
            <person name="Meera S.P."/>
            <person name="Sreeshan A."/>
            <person name="Augustine A."/>
        </authorList>
    </citation>
    <scope>NUCLEOTIDE SEQUENCE</scope>
    <source>
        <tissue evidence="1">Leaf</tissue>
    </source>
</reference>
<accession>A0A2P2NXK2</accession>
<organism evidence="1">
    <name type="scientific">Rhizophora mucronata</name>
    <name type="common">Asiatic mangrove</name>
    <dbReference type="NCBI Taxonomy" id="61149"/>
    <lineage>
        <taxon>Eukaryota</taxon>
        <taxon>Viridiplantae</taxon>
        <taxon>Streptophyta</taxon>
        <taxon>Embryophyta</taxon>
        <taxon>Tracheophyta</taxon>
        <taxon>Spermatophyta</taxon>
        <taxon>Magnoliopsida</taxon>
        <taxon>eudicotyledons</taxon>
        <taxon>Gunneridae</taxon>
        <taxon>Pentapetalae</taxon>
        <taxon>rosids</taxon>
        <taxon>fabids</taxon>
        <taxon>Malpighiales</taxon>
        <taxon>Rhizophoraceae</taxon>
        <taxon>Rhizophora</taxon>
    </lineage>
</organism>
<sequence>MNFHVFVMHGSLANNK</sequence>
<name>A0A2P2NXK2_RHIMU</name>
<protein>
    <submittedName>
        <fullName evidence="1">Uncharacterized protein</fullName>
    </submittedName>
</protein>
<evidence type="ECO:0000313" key="1">
    <source>
        <dbReference type="EMBL" id="MBX47173.1"/>
    </source>
</evidence>
<dbReference type="EMBL" id="GGEC01066689">
    <property type="protein sequence ID" value="MBX47173.1"/>
    <property type="molecule type" value="Transcribed_RNA"/>
</dbReference>
<proteinExistence type="predicted"/>